<dbReference type="RefSeq" id="WP_103887400.1">
    <property type="nucleotide sequence ID" value="NZ_FNVU01000008.1"/>
</dbReference>
<dbReference type="InterPro" id="IPR058330">
    <property type="entry name" value="DUF8017"/>
</dbReference>
<evidence type="ECO:0000259" key="3">
    <source>
        <dbReference type="Pfam" id="PF26056"/>
    </source>
</evidence>
<keyword evidence="2" id="KW-0812">Transmembrane</keyword>
<sequence length="394" mass="41482">MWPGDQQSGGQQYPQGTPPQQPQQPQPSQGPYGQPPNPYTQPGYQQQPGYQPPQQPQQQPQQPPQAPQPSGFEQTQPYGQPAYPYAQPGYQQPGQPPSGYPTNPQSWGPGSPGGPGGPGGPPPEKDNRKLTIGIAITASVAVIAAVAVGAVYVTGNHDKKDDAKETTKPTASVKPTGTPSTGAPAASGGDSSDNPRGAATDLKPVIPGWKVVKRDERNVAFDVPPDWTVDTEGMSIGFTDKKGDPQVVMSAPAYYKHAWCTTKDGDSDRAAVGTKGGSGAKSLKNAADNEAEAWAYWAYQDNGKGTFSKAKDSKAFKDAYGISGWQSEATATNVPKANKCSSPGGVAYTVAWLDPAQKTPTPVVWVLYADTGVSDQLAQSVVDKIKSTIRPLKK</sequence>
<protein>
    <recommendedName>
        <fullName evidence="3">DUF8017 domain-containing protein</fullName>
    </recommendedName>
</protein>
<feature type="compositionally biased region" description="Basic and acidic residues" evidence="1">
    <location>
        <begin position="157"/>
        <end position="167"/>
    </location>
</feature>
<dbReference type="AlphaFoldDB" id="A0A1H6CDD2"/>
<keyword evidence="5" id="KW-1185">Reference proteome</keyword>
<evidence type="ECO:0000256" key="2">
    <source>
        <dbReference type="SAM" id="Phobius"/>
    </source>
</evidence>
<feature type="region of interest" description="Disordered" evidence="1">
    <location>
        <begin position="1"/>
        <end position="128"/>
    </location>
</feature>
<organism evidence="4 5">
    <name type="scientific">Actinacidiphila yanglinensis</name>
    <dbReference type="NCBI Taxonomy" id="310779"/>
    <lineage>
        <taxon>Bacteria</taxon>
        <taxon>Bacillati</taxon>
        <taxon>Actinomycetota</taxon>
        <taxon>Actinomycetes</taxon>
        <taxon>Kitasatosporales</taxon>
        <taxon>Streptomycetaceae</taxon>
        <taxon>Actinacidiphila</taxon>
    </lineage>
</organism>
<feature type="compositionally biased region" description="Polar residues" evidence="1">
    <location>
        <begin position="168"/>
        <end position="181"/>
    </location>
</feature>
<feature type="compositionally biased region" description="Low complexity" evidence="1">
    <location>
        <begin position="40"/>
        <end position="49"/>
    </location>
</feature>
<keyword evidence="2" id="KW-0472">Membrane</keyword>
<feature type="compositionally biased region" description="Low complexity" evidence="1">
    <location>
        <begin position="68"/>
        <end position="93"/>
    </location>
</feature>
<feature type="transmembrane region" description="Helical" evidence="2">
    <location>
        <begin position="130"/>
        <end position="153"/>
    </location>
</feature>
<dbReference type="Proteomes" id="UP000236754">
    <property type="component" value="Unassembled WGS sequence"/>
</dbReference>
<dbReference type="EMBL" id="FNVU01000008">
    <property type="protein sequence ID" value="SEG71019.1"/>
    <property type="molecule type" value="Genomic_DNA"/>
</dbReference>
<name>A0A1H6CDD2_9ACTN</name>
<evidence type="ECO:0000256" key="1">
    <source>
        <dbReference type="SAM" id="MobiDB-lite"/>
    </source>
</evidence>
<dbReference type="Pfam" id="PF26056">
    <property type="entry name" value="DUF8017"/>
    <property type="match status" value="1"/>
</dbReference>
<feature type="compositionally biased region" description="Pro residues" evidence="1">
    <location>
        <begin position="50"/>
        <end position="67"/>
    </location>
</feature>
<gene>
    <name evidence="4" type="ORF">SAMN05216223_108330</name>
</gene>
<evidence type="ECO:0000313" key="5">
    <source>
        <dbReference type="Proteomes" id="UP000236754"/>
    </source>
</evidence>
<feature type="compositionally biased region" description="Pro residues" evidence="1">
    <location>
        <begin position="16"/>
        <end position="25"/>
    </location>
</feature>
<reference evidence="4 5" key="1">
    <citation type="submission" date="2016-10" db="EMBL/GenBank/DDBJ databases">
        <authorList>
            <person name="de Groot N.N."/>
        </authorList>
    </citation>
    <scope>NUCLEOTIDE SEQUENCE [LARGE SCALE GENOMIC DNA]</scope>
    <source>
        <strain evidence="4 5">CGMCC 4.2023</strain>
    </source>
</reference>
<keyword evidence="2" id="KW-1133">Transmembrane helix</keyword>
<proteinExistence type="predicted"/>
<accession>A0A1H6CDD2</accession>
<evidence type="ECO:0000313" key="4">
    <source>
        <dbReference type="EMBL" id="SEG71019.1"/>
    </source>
</evidence>
<feature type="compositionally biased region" description="Low complexity" evidence="1">
    <location>
        <begin position="1"/>
        <end position="15"/>
    </location>
</feature>
<feature type="domain" description="DUF8017" evidence="3">
    <location>
        <begin position="203"/>
        <end position="393"/>
    </location>
</feature>
<feature type="region of interest" description="Disordered" evidence="1">
    <location>
        <begin position="157"/>
        <end position="203"/>
    </location>
</feature>
<dbReference type="OrthoDB" id="3614545at2"/>